<dbReference type="EMBL" id="QNSF01000004">
    <property type="protein sequence ID" value="RBP94387.1"/>
    <property type="molecule type" value="Genomic_DNA"/>
</dbReference>
<protein>
    <submittedName>
        <fullName evidence="2">Stage II sporulation protein M</fullName>
    </submittedName>
</protein>
<evidence type="ECO:0000313" key="2">
    <source>
        <dbReference type="EMBL" id="RBP94387.1"/>
    </source>
</evidence>
<keyword evidence="3" id="KW-1185">Reference proteome</keyword>
<keyword evidence="1" id="KW-1133">Transmembrane helix</keyword>
<dbReference type="AlphaFoldDB" id="A0A366JZG1"/>
<comment type="caution">
    <text evidence="2">The sequence shown here is derived from an EMBL/GenBank/DDBJ whole genome shotgun (WGS) entry which is preliminary data.</text>
</comment>
<dbReference type="PANTHER" id="PTHR35337:SF1">
    <property type="entry name" value="SLR1478 PROTEIN"/>
    <property type="match status" value="1"/>
</dbReference>
<feature type="transmembrane region" description="Helical" evidence="1">
    <location>
        <begin position="51"/>
        <end position="78"/>
    </location>
</feature>
<dbReference type="RefSeq" id="WP_166672485.1">
    <property type="nucleotide sequence ID" value="NZ_CP126102.1"/>
</dbReference>
<sequence length="175" mass="19907">MGNLRNIIRDPFYISILLTTMIALLFFAMGFQSGLNEELSEADYKLSFFDLLFHNSFLSLLNILGMFTLGIFNLYALFVNAFDLGNILNDSIASSGFGYSMRKFLPHAIFELPSMIISLAMGFAPIFLIILKANNFISTRYTFWFFLKKVLFFSTIILILNICAAFMESFISANL</sequence>
<dbReference type="Proteomes" id="UP000252731">
    <property type="component" value="Unassembled WGS sequence"/>
</dbReference>
<feature type="transmembrane region" description="Helical" evidence="1">
    <location>
        <begin position="109"/>
        <end position="130"/>
    </location>
</feature>
<accession>A0A366JZG1</accession>
<name>A0A366JZG1_CYTFI</name>
<organism evidence="2 3">
    <name type="scientific">Cytobacillus firmus</name>
    <name type="common">Bacillus firmus</name>
    <dbReference type="NCBI Taxonomy" id="1399"/>
    <lineage>
        <taxon>Bacteria</taxon>
        <taxon>Bacillati</taxon>
        <taxon>Bacillota</taxon>
        <taxon>Bacilli</taxon>
        <taxon>Bacillales</taxon>
        <taxon>Bacillaceae</taxon>
        <taxon>Cytobacillus</taxon>
    </lineage>
</organism>
<keyword evidence="1" id="KW-0472">Membrane</keyword>
<keyword evidence="1" id="KW-0812">Transmembrane</keyword>
<feature type="transmembrane region" description="Helical" evidence="1">
    <location>
        <begin position="12"/>
        <end position="31"/>
    </location>
</feature>
<proteinExistence type="predicted"/>
<dbReference type="PANTHER" id="PTHR35337">
    <property type="entry name" value="SLR1478 PROTEIN"/>
    <property type="match status" value="1"/>
</dbReference>
<gene>
    <name evidence="2" type="ORF">DFO70_10426</name>
</gene>
<evidence type="ECO:0000256" key="1">
    <source>
        <dbReference type="SAM" id="Phobius"/>
    </source>
</evidence>
<dbReference type="InterPro" id="IPR002798">
    <property type="entry name" value="SpoIIM-like"/>
</dbReference>
<reference evidence="2 3" key="1">
    <citation type="submission" date="2018-06" db="EMBL/GenBank/DDBJ databases">
        <title>Freshwater and sediment microbial communities from various areas in North America, analyzing microbe dynamics in response to fracking.</title>
        <authorList>
            <person name="Lamendella R."/>
        </authorList>
    </citation>
    <scope>NUCLEOTIDE SEQUENCE [LARGE SCALE GENOMIC DNA]</scope>
    <source>
        <strain evidence="2 3">14_TX</strain>
    </source>
</reference>
<dbReference type="Pfam" id="PF01944">
    <property type="entry name" value="SpoIIM"/>
    <property type="match status" value="1"/>
</dbReference>
<evidence type="ECO:0000313" key="3">
    <source>
        <dbReference type="Proteomes" id="UP000252731"/>
    </source>
</evidence>
<feature type="transmembrane region" description="Helical" evidence="1">
    <location>
        <begin position="150"/>
        <end position="171"/>
    </location>
</feature>